<sequence>MSRETRASKRAERRRPRLLFLLLALLALRICWPLPCLSRAFVVAVPSRTAKAATRRLAQIGGTMAGTSFGYSGPSKVLRDLCGTYLATNPDAKQSWQEFCKSRDLQPLAPLDKQPVEAMEVFLADPAQYKQKELLEFLGLDTVNVPLKGLYDIKEDDPITKSALIRELTLKQFRALIAEDPEMNRKWSNFWTAKLQRLVGEDEDDARREMAMKSSFEKRKTPEPGTWDAMVMREKYFDGRSSVGEFDIDGGKDALR</sequence>
<keyword evidence="2" id="KW-1185">Reference proteome</keyword>
<dbReference type="EMBL" id="CAUYUJ010016949">
    <property type="protein sequence ID" value="CAK0870328.1"/>
    <property type="molecule type" value="Genomic_DNA"/>
</dbReference>
<gene>
    <name evidence="1" type="ORF">PCOR1329_LOCUS56467</name>
</gene>
<evidence type="ECO:0000313" key="2">
    <source>
        <dbReference type="Proteomes" id="UP001189429"/>
    </source>
</evidence>
<dbReference type="Proteomes" id="UP001189429">
    <property type="component" value="Unassembled WGS sequence"/>
</dbReference>
<reference evidence="1" key="1">
    <citation type="submission" date="2023-10" db="EMBL/GenBank/DDBJ databases">
        <authorList>
            <person name="Chen Y."/>
            <person name="Shah S."/>
            <person name="Dougan E. K."/>
            <person name="Thang M."/>
            <person name="Chan C."/>
        </authorList>
    </citation>
    <scope>NUCLEOTIDE SEQUENCE [LARGE SCALE GENOMIC DNA]</scope>
</reference>
<name>A0ABN9VDN9_9DINO</name>
<protein>
    <submittedName>
        <fullName evidence="1">Uncharacterized protein</fullName>
    </submittedName>
</protein>
<comment type="caution">
    <text evidence="1">The sequence shown here is derived from an EMBL/GenBank/DDBJ whole genome shotgun (WGS) entry which is preliminary data.</text>
</comment>
<accession>A0ABN9VDN9</accession>
<proteinExistence type="predicted"/>
<organism evidence="1 2">
    <name type="scientific">Prorocentrum cordatum</name>
    <dbReference type="NCBI Taxonomy" id="2364126"/>
    <lineage>
        <taxon>Eukaryota</taxon>
        <taxon>Sar</taxon>
        <taxon>Alveolata</taxon>
        <taxon>Dinophyceae</taxon>
        <taxon>Prorocentrales</taxon>
        <taxon>Prorocentraceae</taxon>
        <taxon>Prorocentrum</taxon>
    </lineage>
</organism>
<evidence type="ECO:0000313" key="1">
    <source>
        <dbReference type="EMBL" id="CAK0870328.1"/>
    </source>
</evidence>